<comment type="caution">
    <text evidence="3">The sequence shown here is derived from an EMBL/GenBank/DDBJ whole genome shotgun (WGS) entry which is preliminary data.</text>
</comment>
<feature type="domain" description="Transglutaminase-like" evidence="1">
    <location>
        <begin position="279"/>
        <end position="349"/>
    </location>
</feature>
<reference evidence="3 4" key="1">
    <citation type="submission" date="2020-08" db="EMBL/GenBank/DDBJ databases">
        <title>Genomic Encyclopedia of Type Strains, Phase IV (KMG-IV): sequencing the most valuable type-strain genomes for metagenomic binning, comparative biology and taxonomic classification.</title>
        <authorList>
            <person name="Goeker M."/>
        </authorList>
    </citation>
    <scope>NUCLEOTIDE SEQUENCE [LARGE SCALE GENOMIC DNA]</scope>
    <source>
        <strain evidence="3 4">DSM 105137</strain>
    </source>
</reference>
<dbReference type="AlphaFoldDB" id="A0A840DXI0"/>
<dbReference type="EMBL" id="JACIFF010000001">
    <property type="protein sequence ID" value="MBB4077640.1"/>
    <property type="molecule type" value="Genomic_DNA"/>
</dbReference>
<dbReference type="Proteomes" id="UP000576209">
    <property type="component" value="Unassembled WGS sequence"/>
</dbReference>
<dbReference type="Gene3D" id="2.60.40.3140">
    <property type="match status" value="1"/>
</dbReference>
<proteinExistence type="predicted"/>
<protein>
    <recommendedName>
        <fullName evidence="5">DUF3857 domain-containing protein</fullName>
    </recommendedName>
</protein>
<accession>A0A840DXI0</accession>
<organism evidence="3 4">
    <name type="scientific">Neolewinella aquimaris</name>
    <dbReference type="NCBI Taxonomy" id="1835722"/>
    <lineage>
        <taxon>Bacteria</taxon>
        <taxon>Pseudomonadati</taxon>
        <taxon>Bacteroidota</taxon>
        <taxon>Saprospiria</taxon>
        <taxon>Saprospirales</taxon>
        <taxon>Lewinellaceae</taxon>
        <taxon>Neolewinella</taxon>
    </lineage>
</organism>
<dbReference type="SUPFAM" id="SSF54001">
    <property type="entry name" value="Cysteine proteinases"/>
    <property type="match status" value="1"/>
</dbReference>
<feature type="domain" description="DUF3857" evidence="2">
    <location>
        <begin position="57"/>
        <end position="217"/>
    </location>
</feature>
<evidence type="ECO:0000313" key="4">
    <source>
        <dbReference type="Proteomes" id="UP000576209"/>
    </source>
</evidence>
<dbReference type="InterPro" id="IPR024618">
    <property type="entry name" value="DUF3857"/>
</dbReference>
<evidence type="ECO:0000259" key="2">
    <source>
        <dbReference type="Pfam" id="PF12969"/>
    </source>
</evidence>
<name>A0A840DXI0_9BACT</name>
<evidence type="ECO:0000313" key="3">
    <source>
        <dbReference type="EMBL" id="MBB4077640.1"/>
    </source>
</evidence>
<evidence type="ECO:0008006" key="5">
    <source>
        <dbReference type="Google" id="ProtNLM"/>
    </source>
</evidence>
<dbReference type="RefSeq" id="WP_183493889.1">
    <property type="nucleotide sequence ID" value="NZ_JACIFF010000001.1"/>
</dbReference>
<dbReference type="Gene3D" id="2.60.120.1130">
    <property type="match status" value="1"/>
</dbReference>
<sequence length="641" mass="72559">MNVLHYLFLGCLLFWAGAQVQGQRLELSALAAPDSLRTGNSVVLSHDIEYRITSLNSATYSSRKVISLLNADERSGNVMHEFYDDDSKVTTFRAAAYDVFGQQTYKLKNSDISDSRFTSQVSFYEDTRVKYAEIPCATYPCTIVFEVERKVADFSYVAGIPHWQPVRRGQSLVEASFTAYVPSTNELLYRSNLLADPTVATEGDNKVYRWTVSNLPAQPKESYAPAESTTLPYLRLAVADFEIDGFRGSYRSWEDFGKFIGDIMVGRDALPDGLAREVHDRVAGATTELEKIDRLYRFMQERMRYVSIQLGIGGWQPFSAAYVEQNRFGDCKALSNYMGAMLREVGITSYPVLIEWEEQMDYPLTEEFTTSSFNHMVLYVPSQDMYLECTSNDAPTGYLGEDKQDRNVLWITPEGGKLARTPILEPAANGHTRTVDLTVNHDGWTEVGIQATLYGGAQEFFRYMVAELPDPQDQVKWLHEQQLLPDVSGKGYSFVPNKDRPEVSMTYTTGVGNYVRTLGKRLFVPINGYFPESDVPSSDPDRKLPIETYTTRFLVDTVNLHLPPELEFESGGGESTTEFSHTAGEYRSRIVPTETGLQWIRSLKLLPVSLPKEAYAGYRQFFLDVSKAERMQVVVREKRTK</sequence>
<evidence type="ECO:0000259" key="1">
    <source>
        <dbReference type="Pfam" id="PF01841"/>
    </source>
</evidence>
<dbReference type="InterPro" id="IPR038765">
    <property type="entry name" value="Papain-like_cys_pep_sf"/>
</dbReference>
<gene>
    <name evidence="3" type="ORF">GGR28_000241</name>
</gene>
<dbReference type="Pfam" id="PF12969">
    <property type="entry name" value="DUF3857"/>
    <property type="match status" value="1"/>
</dbReference>
<keyword evidence="4" id="KW-1185">Reference proteome</keyword>
<dbReference type="Pfam" id="PF01841">
    <property type="entry name" value="Transglut_core"/>
    <property type="match status" value="1"/>
</dbReference>
<dbReference type="InterPro" id="IPR002931">
    <property type="entry name" value="Transglutaminase-like"/>
</dbReference>
<dbReference type="Gene3D" id="3.10.620.30">
    <property type="match status" value="1"/>
</dbReference>